<gene>
    <name evidence="1" type="ORF">Rhe02_48820</name>
</gene>
<dbReference type="AlphaFoldDB" id="A0A8J3QC16"/>
<proteinExistence type="predicted"/>
<organism evidence="1 2">
    <name type="scientific">Rhizocola hellebori</name>
    <dbReference type="NCBI Taxonomy" id="1392758"/>
    <lineage>
        <taxon>Bacteria</taxon>
        <taxon>Bacillati</taxon>
        <taxon>Actinomycetota</taxon>
        <taxon>Actinomycetes</taxon>
        <taxon>Micromonosporales</taxon>
        <taxon>Micromonosporaceae</taxon>
        <taxon>Rhizocola</taxon>
    </lineage>
</organism>
<comment type="caution">
    <text evidence="1">The sequence shown here is derived from an EMBL/GenBank/DDBJ whole genome shotgun (WGS) entry which is preliminary data.</text>
</comment>
<name>A0A8J3QC16_9ACTN</name>
<protein>
    <submittedName>
        <fullName evidence="1">Uncharacterized protein</fullName>
    </submittedName>
</protein>
<dbReference type="EMBL" id="BONY01000030">
    <property type="protein sequence ID" value="GIH06815.1"/>
    <property type="molecule type" value="Genomic_DNA"/>
</dbReference>
<dbReference type="Proteomes" id="UP000612899">
    <property type="component" value="Unassembled WGS sequence"/>
</dbReference>
<evidence type="ECO:0000313" key="2">
    <source>
        <dbReference type="Proteomes" id="UP000612899"/>
    </source>
</evidence>
<accession>A0A8J3QC16</accession>
<keyword evidence="2" id="KW-1185">Reference proteome</keyword>
<evidence type="ECO:0000313" key="1">
    <source>
        <dbReference type="EMBL" id="GIH06815.1"/>
    </source>
</evidence>
<reference evidence="1" key="1">
    <citation type="submission" date="2021-01" db="EMBL/GenBank/DDBJ databases">
        <title>Whole genome shotgun sequence of Rhizocola hellebori NBRC 109834.</title>
        <authorList>
            <person name="Komaki H."/>
            <person name="Tamura T."/>
        </authorList>
    </citation>
    <scope>NUCLEOTIDE SEQUENCE</scope>
    <source>
        <strain evidence="1">NBRC 109834</strain>
    </source>
</reference>
<sequence>MSEKRLGIAQRATLLLLMAEGRGLTNKQIKAIGGFSPLTGKDLTPIARFIDTTKIGREHVHTLTEAGWAWCRDELSEPPSSGSGTAGGALYSLLGGLGRYLSRNPSVKLKDIFSPVITERAEVEVMIRQAYVELRTEPRGWVSLTDLRAKLSGIAKSEVDAVLYQMSRQKVVNIVPPSNRKLMTSADREATIRIGNEDRLHLSIDEP</sequence>
<dbReference type="RefSeq" id="WP_203910624.1">
    <property type="nucleotide sequence ID" value="NZ_BONY01000030.1"/>
</dbReference>